<organism evidence="1 2">
    <name type="scientific">Euroglyphus maynei</name>
    <name type="common">Mayne's house dust mite</name>
    <dbReference type="NCBI Taxonomy" id="6958"/>
    <lineage>
        <taxon>Eukaryota</taxon>
        <taxon>Metazoa</taxon>
        <taxon>Ecdysozoa</taxon>
        <taxon>Arthropoda</taxon>
        <taxon>Chelicerata</taxon>
        <taxon>Arachnida</taxon>
        <taxon>Acari</taxon>
        <taxon>Acariformes</taxon>
        <taxon>Sarcoptiformes</taxon>
        <taxon>Astigmata</taxon>
        <taxon>Psoroptidia</taxon>
        <taxon>Analgoidea</taxon>
        <taxon>Pyroglyphidae</taxon>
        <taxon>Pyroglyphinae</taxon>
        <taxon>Euroglyphus</taxon>
    </lineage>
</organism>
<reference evidence="1 2" key="1">
    <citation type="submission" date="2017-03" db="EMBL/GenBank/DDBJ databases">
        <title>Genome Survey of Euroglyphus maynei.</title>
        <authorList>
            <person name="Arlian L.G."/>
            <person name="Morgan M.S."/>
            <person name="Rider S.D."/>
        </authorList>
    </citation>
    <scope>NUCLEOTIDE SEQUENCE [LARGE SCALE GENOMIC DNA]</scope>
    <source>
        <strain evidence="1">Arlian Lab</strain>
        <tissue evidence="1">Whole body</tissue>
    </source>
</reference>
<dbReference type="SUPFAM" id="SSF82199">
    <property type="entry name" value="SET domain"/>
    <property type="match status" value="1"/>
</dbReference>
<feature type="non-terminal residue" evidence="1">
    <location>
        <position position="1"/>
    </location>
</feature>
<keyword evidence="2" id="KW-1185">Reference proteome</keyword>
<dbReference type="Gene3D" id="3.90.1410.10">
    <property type="entry name" value="set domain protein methyltransferase, domain 1"/>
    <property type="match status" value="1"/>
</dbReference>
<feature type="non-terminal residue" evidence="1">
    <location>
        <position position="104"/>
    </location>
</feature>
<comment type="caution">
    <text evidence="1">The sequence shown here is derived from an EMBL/GenBank/DDBJ whole genome shotgun (WGS) entry which is preliminary data.</text>
</comment>
<proteinExistence type="predicted"/>
<dbReference type="InterPro" id="IPR046341">
    <property type="entry name" value="SET_dom_sf"/>
</dbReference>
<dbReference type="OrthoDB" id="6410874at2759"/>
<dbReference type="AlphaFoldDB" id="A0A1Y3BQE7"/>
<gene>
    <name evidence="1" type="ORF">BLA29_013322</name>
</gene>
<accession>A0A1Y3BQE7</accession>
<dbReference type="Proteomes" id="UP000194236">
    <property type="component" value="Unassembled WGS sequence"/>
</dbReference>
<evidence type="ECO:0000313" key="2">
    <source>
        <dbReference type="Proteomes" id="UP000194236"/>
    </source>
</evidence>
<sequence>VNYYNNNPTDPLKENDQIEDSIKQIIEIEKEIVVNLPKRSDNWKEFIEWCSNNQVPADKFEIKRIKDDDYGLFTTGNHKENDVLFTISRKVFMTNETAAADVKL</sequence>
<protein>
    <submittedName>
        <fullName evidence="1">Uncharacterized protein</fullName>
    </submittedName>
</protein>
<dbReference type="EMBL" id="MUJZ01004657">
    <property type="protein sequence ID" value="OTF83200.1"/>
    <property type="molecule type" value="Genomic_DNA"/>
</dbReference>
<name>A0A1Y3BQE7_EURMA</name>
<evidence type="ECO:0000313" key="1">
    <source>
        <dbReference type="EMBL" id="OTF83200.1"/>
    </source>
</evidence>